<feature type="domain" description="Lin1244/Lin1753-like N-terminal" evidence="2">
    <location>
        <begin position="3"/>
        <end position="46"/>
    </location>
</feature>
<name>A0A9X1TJB1_9BACT</name>
<feature type="region of interest" description="Disordered" evidence="1">
    <location>
        <begin position="228"/>
        <end position="253"/>
    </location>
</feature>
<accession>A0A9X1TJB1</accession>
<dbReference type="Pfam" id="PF14297">
    <property type="entry name" value="Lin1244_N"/>
    <property type="match status" value="1"/>
</dbReference>
<dbReference type="RefSeq" id="WP_234652119.1">
    <property type="nucleotide sequence ID" value="NZ_CP094997.1"/>
</dbReference>
<dbReference type="AlphaFoldDB" id="A0A9X1TJB1"/>
<dbReference type="Proteomes" id="UP001139000">
    <property type="component" value="Unassembled WGS sequence"/>
</dbReference>
<evidence type="ECO:0000313" key="3">
    <source>
        <dbReference type="EMBL" id="MCF0059878.1"/>
    </source>
</evidence>
<proteinExistence type="predicted"/>
<feature type="compositionally biased region" description="Polar residues" evidence="1">
    <location>
        <begin position="118"/>
        <end position="132"/>
    </location>
</feature>
<reference evidence="3" key="1">
    <citation type="submission" date="2021-12" db="EMBL/GenBank/DDBJ databases">
        <title>Novel species in genus Dyadobacter.</title>
        <authorList>
            <person name="Ma C."/>
        </authorList>
    </citation>
    <scope>NUCLEOTIDE SEQUENCE</scope>
    <source>
        <strain evidence="3">LJ419</strain>
    </source>
</reference>
<feature type="compositionally biased region" description="Basic and acidic residues" evidence="1">
    <location>
        <begin position="105"/>
        <end position="117"/>
    </location>
</feature>
<evidence type="ECO:0000256" key="1">
    <source>
        <dbReference type="SAM" id="MobiDB-lite"/>
    </source>
</evidence>
<organism evidence="3 4">
    <name type="scientific">Dyadobacter chenwenxiniae</name>
    <dbReference type="NCBI Taxonomy" id="2906456"/>
    <lineage>
        <taxon>Bacteria</taxon>
        <taxon>Pseudomonadati</taxon>
        <taxon>Bacteroidota</taxon>
        <taxon>Cytophagia</taxon>
        <taxon>Cytophagales</taxon>
        <taxon>Spirosomataceae</taxon>
        <taxon>Dyadobacter</taxon>
    </lineage>
</organism>
<keyword evidence="4" id="KW-1185">Reference proteome</keyword>
<comment type="caution">
    <text evidence="3">The sequence shown here is derived from an EMBL/GenBank/DDBJ whole genome shotgun (WGS) entry which is preliminary data.</text>
</comment>
<gene>
    <name evidence="3" type="ORF">LXM26_00125</name>
</gene>
<evidence type="ECO:0000313" key="4">
    <source>
        <dbReference type="Proteomes" id="UP001139000"/>
    </source>
</evidence>
<dbReference type="EMBL" id="JAJTTC010000001">
    <property type="protein sequence ID" value="MCF0059878.1"/>
    <property type="molecule type" value="Genomic_DNA"/>
</dbReference>
<dbReference type="InterPro" id="IPR025400">
    <property type="entry name" value="Lin1244/Lin1753-like_N"/>
</dbReference>
<evidence type="ECO:0000259" key="2">
    <source>
        <dbReference type="Pfam" id="PF14297"/>
    </source>
</evidence>
<sequence>MKYFLHDSGSFEDEKVSMLFMEYGYEGLGLFYTILEKLAKQEKPINTRVLKMQLKVGKKLEKCWAYMEDIDLISSNNGETSNKRILKFSESIDEKRNKTAKRVYQHRENQKDTEDVTRYNSVSNAPNSTVHNNTIIDNKLSIDPQRILEDKKEEKKKFTAPSEENVKSFVQEKFKTSEKAAAAFASKFWSHYENNDWKVGKAKTKMKDWHLAVNSTWVDTIDELKKKYPGSENTQVNGSPRRYLNSPDIYEPA</sequence>
<protein>
    <submittedName>
        <fullName evidence="3">DUF4373 domain-containing protein</fullName>
    </submittedName>
</protein>
<feature type="region of interest" description="Disordered" evidence="1">
    <location>
        <begin position="105"/>
        <end position="132"/>
    </location>
</feature>